<dbReference type="InterPro" id="IPR006153">
    <property type="entry name" value="Cation/H_exchanger_TM"/>
</dbReference>
<feature type="transmembrane region" description="Helical" evidence="12">
    <location>
        <begin position="51"/>
        <end position="70"/>
    </location>
</feature>
<dbReference type="STRING" id="576137.A0A1L7WRN3"/>
<feature type="region of interest" description="Disordered" evidence="11">
    <location>
        <begin position="501"/>
        <end position="558"/>
    </location>
</feature>
<proteinExistence type="inferred from homology"/>
<evidence type="ECO:0000256" key="2">
    <source>
        <dbReference type="ARBA" id="ARBA00005248"/>
    </source>
</evidence>
<evidence type="ECO:0000256" key="10">
    <source>
        <dbReference type="ARBA" id="ARBA00023201"/>
    </source>
</evidence>
<keyword evidence="7" id="KW-0915">Sodium</keyword>
<feature type="transmembrane region" description="Helical" evidence="12">
    <location>
        <begin position="452"/>
        <end position="478"/>
    </location>
</feature>
<dbReference type="GO" id="GO:0030007">
    <property type="term" value="P:intracellular potassium ion homeostasis"/>
    <property type="evidence" value="ECO:0007669"/>
    <property type="project" value="TreeGrafter"/>
</dbReference>
<dbReference type="InterPro" id="IPR038770">
    <property type="entry name" value="Na+/solute_symporter_sf"/>
</dbReference>
<keyword evidence="3" id="KW-0813">Transport</keyword>
<protein>
    <submittedName>
        <fullName evidence="14">Related to Na+/H+ antiporter CNH1</fullName>
    </submittedName>
</protein>
<dbReference type="OrthoDB" id="2190219at2759"/>
<evidence type="ECO:0000256" key="1">
    <source>
        <dbReference type="ARBA" id="ARBA00004141"/>
    </source>
</evidence>
<evidence type="ECO:0000256" key="4">
    <source>
        <dbReference type="ARBA" id="ARBA00022449"/>
    </source>
</evidence>
<evidence type="ECO:0000256" key="8">
    <source>
        <dbReference type="ARBA" id="ARBA00023065"/>
    </source>
</evidence>
<keyword evidence="10" id="KW-0739">Sodium transport</keyword>
<keyword evidence="9 12" id="KW-0472">Membrane</keyword>
<dbReference type="GO" id="GO:0036376">
    <property type="term" value="P:sodium ion export across plasma membrane"/>
    <property type="evidence" value="ECO:0007669"/>
    <property type="project" value="InterPro"/>
</dbReference>
<evidence type="ECO:0000256" key="3">
    <source>
        <dbReference type="ARBA" id="ARBA00022448"/>
    </source>
</evidence>
<evidence type="ECO:0000259" key="13">
    <source>
        <dbReference type="Pfam" id="PF00999"/>
    </source>
</evidence>
<keyword evidence="8" id="KW-0406">Ion transport</keyword>
<feature type="transmembrane region" description="Helical" evidence="12">
    <location>
        <begin position="335"/>
        <end position="352"/>
    </location>
</feature>
<dbReference type="GO" id="GO:0015385">
    <property type="term" value="F:sodium:proton antiporter activity"/>
    <property type="evidence" value="ECO:0007669"/>
    <property type="project" value="InterPro"/>
</dbReference>
<evidence type="ECO:0000256" key="6">
    <source>
        <dbReference type="ARBA" id="ARBA00022989"/>
    </source>
</evidence>
<reference evidence="14 15" key="1">
    <citation type="submission" date="2016-03" db="EMBL/GenBank/DDBJ databases">
        <authorList>
            <person name="Ploux O."/>
        </authorList>
    </citation>
    <scope>NUCLEOTIDE SEQUENCE [LARGE SCALE GENOMIC DNA]</scope>
    <source>
        <strain evidence="14 15">UAMH 11012</strain>
    </source>
</reference>
<feature type="domain" description="Cation/H+ exchanger transmembrane" evidence="13">
    <location>
        <begin position="63"/>
        <end position="478"/>
    </location>
</feature>
<dbReference type="Pfam" id="PF00999">
    <property type="entry name" value="Na_H_Exchanger"/>
    <property type="match status" value="1"/>
</dbReference>
<sequence>MWDQLSPTAPYVTGEYTFFPIWECLTIFLLRYSPETFCKCPLLTPPSSRHVAYLTLSLFLIIYALFSQYIRNHLHLSEPPLAVLYGILLGPSVLRIIVPQHWGFKDEDDEIVQEITRVIVAIQCFAVGIELPKHYFKRHWNSVLWFLGPIMAFSWAVTALFAALIFKTSIPTALIIGACLSPTDPVLAASVLAKSRFSERVPSRLKNLLSAESACNDGVSFPFLFIRIVALKYTNGGEAFKEWFLITVLWQCVVGLSIGLVIGNCANKMFRFSDTNHAISKPSFVVFYLLLALLCVGVGSILGSDDFLVAFGAGVGFGHDGWFSKKTHELPFPTIIDMMLNSSLFIFFGALIPWKKFVPRDITPYCGPRQLILFLILVLLFRRIPIVLALKRFIPDLRTYREALFCGHFGPMGVGALFLAMEARSELEPPGTFRYGDQRHKPATPFSDRDEAIHLVCPVICFVVMGSTFVHGLSTVAISVGGHYSRKKGERAPLLGQETEGLEAMDHEEGNGDSEPDVSGSETEVRPPSPKDTKKKKKAQGLEGSSSQDERRNGLAGS</sequence>
<feature type="compositionally biased region" description="Basic and acidic residues" evidence="11">
    <location>
        <begin position="523"/>
        <end position="532"/>
    </location>
</feature>
<dbReference type="PANTHER" id="PTHR31382:SF2">
    <property type="entry name" value="CATION_H+ EXCHANGER DOMAIN-CONTAINING PROTEIN"/>
    <property type="match status" value="1"/>
</dbReference>
<evidence type="ECO:0000256" key="12">
    <source>
        <dbReference type="SAM" id="Phobius"/>
    </source>
</evidence>
<dbReference type="EMBL" id="FJOG01000006">
    <property type="protein sequence ID" value="CZR55424.1"/>
    <property type="molecule type" value="Genomic_DNA"/>
</dbReference>
<evidence type="ECO:0000256" key="7">
    <source>
        <dbReference type="ARBA" id="ARBA00023053"/>
    </source>
</evidence>
<gene>
    <name evidence="14" type="ORF">PAC_05312</name>
</gene>
<dbReference type="InterPro" id="IPR004712">
    <property type="entry name" value="Na+/H+_antiporter_fungi"/>
</dbReference>
<evidence type="ECO:0000313" key="14">
    <source>
        <dbReference type="EMBL" id="CZR55424.1"/>
    </source>
</evidence>
<comment type="subcellular location">
    <subcellularLocation>
        <location evidence="1">Membrane</location>
        <topology evidence="1">Multi-pass membrane protein</topology>
    </subcellularLocation>
</comment>
<feature type="transmembrane region" description="Helical" evidence="12">
    <location>
        <begin position="372"/>
        <end position="390"/>
    </location>
</feature>
<dbReference type="Proteomes" id="UP000184330">
    <property type="component" value="Unassembled WGS sequence"/>
</dbReference>
<comment type="similarity">
    <text evidence="2">Belongs to the fungal Na(+)/H(+) exchanger family.</text>
</comment>
<feature type="transmembrane region" description="Helical" evidence="12">
    <location>
        <begin position="143"/>
        <end position="166"/>
    </location>
</feature>
<feature type="transmembrane region" description="Helical" evidence="12">
    <location>
        <begin position="243"/>
        <end position="263"/>
    </location>
</feature>
<dbReference type="AlphaFoldDB" id="A0A1L7WRN3"/>
<keyword evidence="4" id="KW-0050">Antiport</keyword>
<organism evidence="14 15">
    <name type="scientific">Phialocephala subalpina</name>
    <dbReference type="NCBI Taxonomy" id="576137"/>
    <lineage>
        <taxon>Eukaryota</taxon>
        <taxon>Fungi</taxon>
        <taxon>Dikarya</taxon>
        <taxon>Ascomycota</taxon>
        <taxon>Pezizomycotina</taxon>
        <taxon>Leotiomycetes</taxon>
        <taxon>Helotiales</taxon>
        <taxon>Mollisiaceae</taxon>
        <taxon>Phialocephala</taxon>
        <taxon>Phialocephala fortinii species complex</taxon>
    </lineage>
</organism>
<dbReference type="GO" id="GO:0120029">
    <property type="term" value="P:proton export across plasma membrane"/>
    <property type="evidence" value="ECO:0007669"/>
    <property type="project" value="InterPro"/>
</dbReference>
<feature type="transmembrane region" description="Helical" evidence="12">
    <location>
        <begin position="284"/>
        <end position="301"/>
    </location>
</feature>
<evidence type="ECO:0000256" key="11">
    <source>
        <dbReference type="SAM" id="MobiDB-lite"/>
    </source>
</evidence>
<keyword evidence="15" id="KW-1185">Reference proteome</keyword>
<evidence type="ECO:0000313" key="15">
    <source>
        <dbReference type="Proteomes" id="UP000184330"/>
    </source>
</evidence>
<feature type="compositionally biased region" description="Basic and acidic residues" evidence="11">
    <location>
        <begin position="548"/>
        <end position="558"/>
    </location>
</feature>
<dbReference type="GO" id="GO:0005886">
    <property type="term" value="C:plasma membrane"/>
    <property type="evidence" value="ECO:0007669"/>
    <property type="project" value="InterPro"/>
</dbReference>
<evidence type="ECO:0000256" key="9">
    <source>
        <dbReference type="ARBA" id="ARBA00023136"/>
    </source>
</evidence>
<dbReference type="Gene3D" id="1.20.1530.20">
    <property type="match status" value="1"/>
</dbReference>
<dbReference type="PANTHER" id="PTHR31382">
    <property type="entry name" value="NA(+)/H(+) ANTIPORTER"/>
    <property type="match status" value="1"/>
</dbReference>
<name>A0A1L7WRN3_9HELO</name>
<dbReference type="FunFam" id="1.20.1530.20:FF:000015">
    <property type="entry name" value="Na(+)/H(+) antiporter 2"/>
    <property type="match status" value="1"/>
</dbReference>
<keyword evidence="6 12" id="KW-1133">Transmembrane helix</keyword>
<keyword evidence="5 12" id="KW-0812">Transmembrane</keyword>
<evidence type="ECO:0000256" key="5">
    <source>
        <dbReference type="ARBA" id="ARBA00022692"/>
    </source>
</evidence>
<dbReference type="GO" id="GO:0042391">
    <property type="term" value="P:regulation of membrane potential"/>
    <property type="evidence" value="ECO:0007669"/>
    <property type="project" value="InterPro"/>
</dbReference>
<feature type="transmembrane region" description="Helical" evidence="12">
    <location>
        <begin position="82"/>
        <end position="103"/>
    </location>
</feature>
<accession>A0A1L7WRN3</accession>